<gene>
    <name evidence="2" type="ORF">THAOC_31515</name>
</gene>
<feature type="region of interest" description="Disordered" evidence="1">
    <location>
        <begin position="60"/>
        <end position="80"/>
    </location>
</feature>
<protein>
    <submittedName>
        <fullName evidence="2">Uncharacterized protein</fullName>
    </submittedName>
</protein>
<dbReference type="Proteomes" id="UP000266841">
    <property type="component" value="Unassembled WGS sequence"/>
</dbReference>
<comment type="caution">
    <text evidence="2">The sequence shown here is derived from an EMBL/GenBank/DDBJ whole genome shotgun (WGS) entry which is preliminary data.</text>
</comment>
<accession>K0R942</accession>
<dbReference type="EMBL" id="AGNL01044628">
    <property type="protein sequence ID" value="EJK49595.1"/>
    <property type="molecule type" value="Genomic_DNA"/>
</dbReference>
<sequence length="80" mass="8313">MVPATTTIEELLLDSTTSPPPGASRSPAPRRMNNNGRALDVQIVFPAALPMHGSPQACGVCGGDRSLSSRRSRRVGASPS</sequence>
<evidence type="ECO:0000313" key="2">
    <source>
        <dbReference type="EMBL" id="EJK49595.1"/>
    </source>
</evidence>
<keyword evidence="3" id="KW-1185">Reference proteome</keyword>
<reference evidence="2 3" key="1">
    <citation type="journal article" date="2012" name="Genome Biol.">
        <title>Genome and low-iron response of an oceanic diatom adapted to chronic iron limitation.</title>
        <authorList>
            <person name="Lommer M."/>
            <person name="Specht M."/>
            <person name="Roy A.S."/>
            <person name="Kraemer L."/>
            <person name="Andreson R."/>
            <person name="Gutowska M.A."/>
            <person name="Wolf J."/>
            <person name="Bergner S.V."/>
            <person name="Schilhabel M.B."/>
            <person name="Klostermeier U.C."/>
            <person name="Beiko R.G."/>
            <person name="Rosenstiel P."/>
            <person name="Hippler M."/>
            <person name="Laroche J."/>
        </authorList>
    </citation>
    <scope>NUCLEOTIDE SEQUENCE [LARGE SCALE GENOMIC DNA]</scope>
    <source>
        <strain evidence="2 3">CCMP1005</strain>
    </source>
</reference>
<feature type="region of interest" description="Disordered" evidence="1">
    <location>
        <begin position="1"/>
        <end position="37"/>
    </location>
</feature>
<proteinExistence type="predicted"/>
<organism evidence="2 3">
    <name type="scientific">Thalassiosira oceanica</name>
    <name type="common">Marine diatom</name>
    <dbReference type="NCBI Taxonomy" id="159749"/>
    <lineage>
        <taxon>Eukaryota</taxon>
        <taxon>Sar</taxon>
        <taxon>Stramenopiles</taxon>
        <taxon>Ochrophyta</taxon>
        <taxon>Bacillariophyta</taxon>
        <taxon>Coscinodiscophyceae</taxon>
        <taxon>Thalassiosirophycidae</taxon>
        <taxon>Thalassiosirales</taxon>
        <taxon>Thalassiosiraceae</taxon>
        <taxon>Thalassiosira</taxon>
    </lineage>
</organism>
<evidence type="ECO:0000313" key="3">
    <source>
        <dbReference type="Proteomes" id="UP000266841"/>
    </source>
</evidence>
<evidence type="ECO:0000256" key="1">
    <source>
        <dbReference type="SAM" id="MobiDB-lite"/>
    </source>
</evidence>
<dbReference type="AlphaFoldDB" id="K0R942"/>
<name>K0R942_THAOC</name>